<proteinExistence type="predicted"/>
<organism evidence="1 2">
    <name type="scientific">Phycomyces blakesleeanus (strain ATCC 8743b / DSM 1359 / FGSC 10004 / NBRC 33097 / NRRL 1555)</name>
    <dbReference type="NCBI Taxonomy" id="763407"/>
    <lineage>
        <taxon>Eukaryota</taxon>
        <taxon>Fungi</taxon>
        <taxon>Fungi incertae sedis</taxon>
        <taxon>Mucoromycota</taxon>
        <taxon>Mucoromycotina</taxon>
        <taxon>Mucoromycetes</taxon>
        <taxon>Mucorales</taxon>
        <taxon>Phycomycetaceae</taxon>
        <taxon>Phycomyces</taxon>
    </lineage>
</organism>
<reference evidence="2" key="1">
    <citation type="submission" date="2015-06" db="EMBL/GenBank/DDBJ databases">
        <title>Expansion of signal transduction pathways in fungi by whole-genome duplication.</title>
        <authorList>
            <consortium name="DOE Joint Genome Institute"/>
            <person name="Corrochano L.M."/>
            <person name="Kuo A."/>
            <person name="Marcet-Houben M."/>
            <person name="Polaino S."/>
            <person name="Salamov A."/>
            <person name="Villalobos J.M."/>
            <person name="Alvarez M.I."/>
            <person name="Avalos J."/>
            <person name="Benito E.P."/>
            <person name="Benoit I."/>
            <person name="Burger G."/>
            <person name="Camino L.P."/>
            <person name="Canovas D."/>
            <person name="Cerda-Olmedo E."/>
            <person name="Cheng J.-F."/>
            <person name="Dominguez A."/>
            <person name="Elias M."/>
            <person name="Eslava A.P."/>
            <person name="Glaser F."/>
            <person name="Grimwood J."/>
            <person name="Gutierrez G."/>
            <person name="Heitman J."/>
            <person name="Henrissat B."/>
            <person name="Iturriaga E.A."/>
            <person name="Lang B.F."/>
            <person name="Lavin J.L."/>
            <person name="Lee S."/>
            <person name="Li W."/>
            <person name="Lindquist E."/>
            <person name="Lopez-Garcia S."/>
            <person name="Luque E.M."/>
            <person name="Marcos A.T."/>
            <person name="Martin J."/>
            <person name="McCluskey K."/>
            <person name="Medina H.R."/>
            <person name="Miralles-Duran A."/>
            <person name="Miyazaki A."/>
            <person name="Munoz-Torres E."/>
            <person name="Oguiza J.A."/>
            <person name="Ohm R."/>
            <person name="Olmedo M."/>
            <person name="Orejas M."/>
            <person name="Ortiz-Castellanos L."/>
            <person name="Pisabarro A.G."/>
            <person name="Rodriguez-Romero J."/>
            <person name="Ruiz-Herrera J."/>
            <person name="Ruiz-Vazquez R."/>
            <person name="Sanz C."/>
            <person name="Schackwitz W."/>
            <person name="Schmutz J."/>
            <person name="Shahriari M."/>
            <person name="Shelest E."/>
            <person name="Silva-Franco F."/>
            <person name="Soanes D."/>
            <person name="Syed K."/>
            <person name="Tagua V.G."/>
            <person name="Talbot N.J."/>
            <person name="Thon M."/>
            <person name="De vries R.P."/>
            <person name="Wiebenga A."/>
            <person name="Yadav J.S."/>
            <person name="Braun E.L."/>
            <person name="Baker S."/>
            <person name="Garre V."/>
            <person name="Horwitz B."/>
            <person name="Torres-Martinez S."/>
            <person name="Idnurm A."/>
            <person name="Herrera-Estrella A."/>
            <person name="Gabaldon T."/>
            <person name="Grigoriev I.V."/>
        </authorList>
    </citation>
    <scope>NUCLEOTIDE SEQUENCE [LARGE SCALE GENOMIC DNA]</scope>
    <source>
        <strain evidence="2">NRRL 1555(-)</strain>
    </source>
</reference>
<dbReference type="InParanoid" id="A0A163DRY1"/>
<sequence>MNISMMLWKLRARICKRSLWSFTINSLIYSDDSQPAVFQKRNVVICLQGVIDCLHSTFIRFSHTKILIILKKSPPHSNIDQLKKISNKLQKIKDIIELNFYYYYYCYGSLVLVKILNFENETPIKKYIRVFRFHEYKSDVYPRILNKSSI</sequence>
<dbReference type="Proteomes" id="UP000077315">
    <property type="component" value="Unassembled WGS sequence"/>
</dbReference>
<gene>
    <name evidence="1" type="ORF">PHYBLDRAFT_65021</name>
</gene>
<keyword evidence="2" id="KW-1185">Reference proteome</keyword>
<dbReference type="EMBL" id="KV440982">
    <property type="protein sequence ID" value="OAD73050.1"/>
    <property type="molecule type" value="Genomic_DNA"/>
</dbReference>
<protein>
    <submittedName>
        <fullName evidence="1">Uncharacterized protein</fullName>
    </submittedName>
</protein>
<evidence type="ECO:0000313" key="1">
    <source>
        <dbReference type="EMBL" id="OAD73050.1"/>
    </source>
</evidence>
<dbReference type="GeneID" id="29002295"/>
<name>A0A163DRY1_PHYB8</name>
<evidence type="ECO:0000313" key="2">
    <source>
        <dbReference type="Proteomes" id="UP000077315"/>
    </source>
</evidence>
<dbReference type="VEuPathDB" id="FungiDB:PHYBLDRAFT_65021"/>
<dbReference type="AlphaFoldDB" id="A0A163DRY1"/>
<dbReference type="RefSeq" id="XP_018291090.1">
    <property type="nucleotide sequence ID" value="XM_018441389.1"/>
</dbReference>
<accession>A0A163DRY1</accession>